<evidence type="ECO:0000256" key="1">
    <source>
        <dbReference type="SAM" id="MobiDB-lite"/>
    </source>
</evidence>
<dbReference type="PANTHER" id="PTHR24559:SF444">
    <property type="entry name" value="REVERSE TRANSCRIPTASE DOMAIN-CONTAINING PROTEIN"/>
    <property type="match status" value="1"/>
</dbReference>
<dbReference type="PANTHER" id="PTHR24559">
    <property type="entry name" value="TRANSPOSON TY3-I GAG-POL POLYPROTEIN"/>
    <property type="match status" value="1"/>
</dbReference>
<dbReference type="InterPro" id="IPR043502">
    <property type="entry name" value="DNA/RNA_pol_sf"/>
</dbReference>
<evidence type="ECO:0000313" key="3">
    <source>
        <dbReference type="Proteomes" id="UP000257109"/>
    </source>
</evidence>
<feature type="compositionally biased region" description="Basic and acidic residues" evidence="1">
    <location>
        <begin position="98"/>
        <end position="111"/>
    </location>
</feature>
<dbReference type="OrthoDB" id="1928766at2759"/>
<comment type="caution">
    <text evidence="2">The sequence shown here is derived from an EMBL/GenBank/DDBJ whole genome shotgun (WGS) entry which is preliminary data.</text>
</comment>
<proteinExistence type="predicted"/>
<dbReference type="Proteomes" id="UP000257109">
    <property type="component" value="Unassembled WGS sequence"/>
</dbReference>
<evidence type="ECO:0000313" key="2">
    <source>
        <dbReference type="EMBL" id="RDX94483.1"/>
    </source>
</evidence>
<feature type="region of interest" description="Disordered" evidence="1">
    <location>
        <begin position="90"/>
        <end position="111"/>
    </location>
</feature>
<protein>
    <recommendedName>
        <fullName evidence="4">Reverse transcriptase domain-containing protein</fullName>
    </recommendedName>
</protein>
<dbReference type="EMBL" id="QJKJ01004365">
    <property type="protein sequence ID" value="RDX94483.1"/>
    <property type="molecule type" value="Genomic_DNA"/>
</dbReference>
<dbReference type="InterPro" id="IPR053134">
    <property type="entry name" value="RNA-dir_DNA_polymerase"/>
</dbReference>
<gene>
    <name evidence="2" type="ORF">CR513_23128</name>
</gene>
<dbReference type="AlphaFoldDB" id="A0A371GVN0"/>
<evidence type="ECO:0008006" key="4">
    <source>
        <dbReference type="Google" id="ProtNLM"/>
    </source>
</evidence>
<name>A0A371GVN0_MUCPR</name>
<organism evidence="2 3">
    <name type="scientific">Mucuna pruriens</name>
    <name type="common">Velvet bean</name>
    <name type="synonym">Dolichos pruriens</name>
    <dbReference type="NCBI Taxonomy" id="157652"/>
    <lineage>
        <taxon>Eukaryota</taxon>
        <taxon>Viridiplantae</taxon>
        <taxon>Streptophyta</taxon>
        <taxon>Embryophyta</taxon>
        <taxon>Tracheophyta</taxon>
        <taxon>Spermatophyta</taxon>
        <taxon>Magnoliopsida</taxon>
        <taxon>eudicotyledons</taxon>
        <taxon>Gunneridae</taxon>
        <taxon>Pentapetalae</taxon>
        <taxon>rosids</taxon>
        <taxon>fabids</taxon>
        <taxon>Fabales</taxon>
        <taxon>Fabaceae</taxon>
        <taxon>Papilionoideae</taxon>
        <taxon>50 kb inversion clade</taxon>
        <taxon>NPAAA clade</taxon>
        <taxon>indigoferoid/millettioid clade</taxon>
        <taxon>Phaseoleae</taxon>
        <taxon>Mucuna</taxon>
    </lineage>
</organism>
<dbReference type="Gene3D" id="3.10.10.10">
    <property type="entry name" value="HIV Type 1 Reverse Transcriptase, subunit A, domain 1"/>
    <property type="match status" value="1"/>
</dbReference>
<sequence length="156" mass="18136">MVMEREITKLKEVGFIKEVGYMTWLSNMVLIKKSKRKLKMCMDYTNFNKACPKNSYPLSSIDQLVNWASGFHVLSFLDAYSKGMPPPFHSSIIPRHPNGRERPPIRRDPLQRSDDCQLYKHDRHNSDQAHVYKRGEIDITAIDMPNRGTTYGDAFQ</sequence>
<dbReference type="SUPFAM" id="SSF56672">
    <property type="entry name" value="DNA/RNA polymerases"/>
    <property type="match status" value="1"/>
</dbReference>
<feature type="non-terminal residue" evidence="2">
    <location>
        <position position="1"/>
    </location>
</feature>
<reference evidence="2" key="1">
    <citation type="submission" date="2018-05" db="EMBL/GenBank/DDBJ databases">
        <title>Draft genome of Mucuna pruriens seed.</title>
        <authorList>
            <person name="Nnadi N.E."/>
            <person name="Vos R."/>
            <person name="Hasami M.H."/>
            <person name="Devisetty U.K."/>
            <person name="Aguiy J.C."/>
        </authorList>
    </citation>
    <scope>NUCLEOTIDE SEQUENCE [LARGE SCALE GENOMIC DNA]</scope>
    <source>
        <strain evidence="2">JCA_2017</strain>
    </source>
</reference>
<keyword evidence="3" id="KW-1185">Reference proteome</keyword>
<accession>A0A371GVN0</accession>